<keyword evidence="5 9" id="KW-0812">Transmembrane</keyword>
<evidence type="ECO:0000256" key="5">
    <source>
        <dbReference type="ARBA" id="ARBA00022692"/>
    </source>
</evidence>
<evidence type="ECO:0000313" key="14">
    <source>
        <dbReference type="Proteomes" id="UP000248926"/>
    </source>
</evidence>
<comment type="caution">
    <text evidence="13">The sequence shown here is derived from an EMBL/GenBank/DDBJ whole genome shotgun (WGS) entry which is preliminary data.</text>
</comment>
<feature type="domain" description="PapC N-terminal" evidence="12">
    <location>
        <begin position="48"/>
        <end position="195"/>
    </location>
</feature>
<evidence type="ECO:0000259" key="11">
    <source>
        <dbReference type="Pfam" id="PF13953"/>
    </source>
</evidence>
<dbReference type="GO" id="GO:0009297">
    <property type="term" value="P:pilus assembly"/>
    <property type="evidence" value="ECO:0007669"/>
    <property type="project" value="InterPro"/>
</dbReference>
<sequence>MTNRRALLCVVIAAALAHWAPVAGAAAASGAAPSVGADASASSSYADFDRNLLSGAGQNTTNDLSRFEHGNPVMPGNYNADVFLNGTWTARTDLRFVAPSPDANAVPCITPELFRQMGLRAPAQSAEASEKLKNPSACVGIGELIPGATASFDMTELRLDISVPQAYLGRAPRGYVSPEYWDEGVAAGILNYNFNSYHSSALGLSQSSSYLGLNAGVNVGAWHFRHDSTLSWQSGTSKTPARRRWQNIDTYVQRDVPSLRAQLTIGDSFTDGSVYDSYGLRGVRLGTDDRMLPDSVRGYAPVIRGTADTNALVTIRQNGLQIYQTTVAPGPFTINDLYPTGYGGNLDVTVTEADGRVRSFSVPYASVPQLLRPGTLRFDVAAGQMRNLALEHHPNVLQGTLQYGFSNLVTGYAGMQGAQDYASVLLGAAINTRYGAFAADVTHARTEIPGYDSQSGQSVRLSYSKILPQSGTSLSVAAYRYSTSGFLSLSDAAIVRDYALRGLDAFKDYTPSDATLINGVALQTLLTPAQQAALAGTTYNPLLHVTGLDRQRNRFSLTLNQQLGERGGQLYANGSISDYWNRNGSDTQFQVGYSNTIKSVGFSLSATRTRDPFGRYDNEYNLTLDIPLGSGRHSPSLNLMFNHTATGGNQEQAMLNGSAGSNNEFNYSATASHGETGGTAGSVSGSYRSPFAVFNASAGGGSGYSQQSAGVSGGIVVHSGGVTFGQPLGDTVGLVYAPGAAGAHVVNAVGARVDASGYAIVPYLTPYQLNSVAIDPKGLPLDVQMDATSTQVAPHAGSVVLLKFKTQSGRTVVLHLHQANGDALPFGAELVDDKGTALGLVGQGGQALVRGMADAGELTARWQDDGGASQTCSFTYQLGAKTKGKITKYETIDAVCAVPITMAQIARNHP</sequence>
<dbReference type="Gene3D" id="2.60.40.3110">
    <property type="match status" value="1"/>
</dbReference>
<evidence type="ECO:0000256" key="4">
    <source>
        <dbReference type="ARBA" id="ARBA00022452"/>
    </source>
</evidence>
<dbReference type="InterPro" id="IPR025885">
    <property type="entry name" value="PapC_N"/>
</dbReference>
<dbReference type="RefSeq" id="WP_111982954.1">
    <property type="nucleotide sequence ID" value="NZ_NFZS01000001.1"/>
</dbReference>
<comment type="similarity">
    <text evidence="2 9">Belongs to the fimbrial export usher family.</text>
</comment>
<dbReference type="PROSITE" id="PS01151">
    <property type="entry name" value="FIMBRIAL_USHER"/>
    <property type="match status" value="1"/>
</dbReference>
<dbReference type="InterPro" id="IPR037224">
    <property type="entry name" value="PapC_N_sf"/>
</dbReference>
<dbReference type="EMBL" id="NFZS01000001">
    <property type="protein sequence ID" value="RAO78288.1"/>
    <property type="molecule type" value="Genomic_DNA"/>
</dbReference>
<feature type="signal peptide" evidence="10">
    <location>
        <begin position="1"/>
        <end position="25"/>
    </location>
</feature>
<evidence type="ECO:0000256" key="3">
    <source>
        <dbReference type="ARBA" id="ARBA00022448"/>
    </source>
</evidence>
<dbReference type="SUPFAM" id="SSF141729">
    <property type="entry name" value="FimD N-terminal domain-like"/>
    <property type="match status" value="1"/>
</dbReference>
<dbReference type="InterPro" id="IPR043142">
    <property type="entry name" value="PapC-like_C_sf"/>
</dbReference>
<name>A0A328P7L6_9GAMM</name>
<evidence type="ECO:0000256" key="8">
    <source>
        <dbReference type="ARBA" id="ARBA00023237"/>
    </source>
</evidence>
<dbReference type="Pfam" id="PF13954">
    <property type="entry name" value="PapC_N"/>
    <property type="match status" value="1"/>
</dbReference>
<dbReference type="Gene3D" id="2.60.40.2610">
    <property type="entry name" value="Outer membrane usher protein FimD, plug domain"/>
    <property type="match status" value="1"/>
</dbReference>
<protein>
    <recommendedName>
        <fullName evidence="15">Fimbrial protein</fullName>
    </recommendedName>
</protein>
<dbReference type="GO" id="GO:0015473">
    <property type="term" value="F:fimbrial usher porin activity"/>
    <property type="evidence" value="ECO:0007669"/>
    <property type="project" value="InterPro"/>
</dbReference>
<dbReference type="GO" id="GO:0009279">
    <property type="term" value="C:cell outer membrane"/>
    <property type="evidence" value="ECO:0007669"/>
    <property type="project" value="UniProtKB-SubCell"/>
</dbReference>
<dbReference type="AlphaFoldDB" id="A0A328P7L6"/>
<evidence type="ECO:0000256" key="10">
    <source>
        <dbReference type="SAM" id="SignalP"/>
    </source>
</evidence>
<dbReference type="PANTHER" id="PTHR30451:SF20">
    <property type="entry name" value="FIMBRIAE USHER"/>
    <property type="match status" value="1"/>
</dbReference>
<keyword evidence="7 9" id="KW-0472">Membrane</keyword>
<dbReference type="OrthoDB" id="6554712at2"/>
<dbReference type="PANTHER" id="PTHR30451">
    <property type="entry name" value="OUTER MEMBRANE USHER PROTEIN"/>
    <property type="match status" value="1"/>
</dbReference>
<feature type="domain" description="PapC-like C-terminal" evidence="11">
    <location>
        <begin position="814"/>
        <end position="878"/>
    </location>
</feature>
<accession>A0A328P7L6</accession>
<evidence type="ECO:0000256" key="2">
    <source>
        <dbReference type="ARBA" id="ARBA00008064"/>
    </source>
</evidence>
<dbReference type="Pfam" id="PF13953">
    <property type="entry name" value="PapC_C"/>
    <property type="match status" value="1"/>
</dbReference>
<dbReference type="FunFam" id="2.60.40.3110:FF:000001">
    <property type="entry name" value="Putative fimbrial outer membrane usher"/>
    <property type="match status" value="1"/>
</dbReference>
<evidence type="ECO:0000256" key="1">
    <source>
        <dbReference type="ARBA" id="ARBA00004571"/>
    </source>
</evidence>
<keyword evidence="4" id="KW-1134">Transmembrane beta strand</keyword>
<keyword evidence="9" id="KW-1029">Fimbrium biogenesis</keyword>
<gene>
    <name evidence="13" type="ORF">CA260_01550</name>
</gene>
<dbReference type="Pfam" id="PF00577">
    <property type="entry name" value="Usher"/>
    <property type="match status" value="1"/>
</dbReference>
<organism evidence="13 14">
    <name type="scientific">Dyella jiangningensis</name>
    <dbReference type="NCBI Taxonomy" id="1379159"/>
    <lineage>
        <taxon>Bacteria</taxon>
        <taxon>Pseudomonadati</taxon>
        <taxon>Pseudomonadota</taxon>
        <taxon>Gammaproteobacteria</taxon>
        <taxon>Lysobacterales</taxon>
        <taxon>Rhodanobacteraceae</taxon>
        <taxon>Dyella</taxon>
    </lineage>
</organism>
<reference evidence="13 14" key="1">
    <citation type="journal article" date="2018" name="Genet. Mol. Biol.">
        <title>The genome sequence of Dyella jiangningensis FCAV SCS01 from a lignocellulose-decomposing microbial consortium metagenome reveals potential for biotechnological applications.</title>
        <authorList>
            <person name="Desiderato J.G."/>
            <person name="Alvarenga D.O."/>
            <person name="Constancio M.T.L."/>
            <person name="Alves L.M.C."/>
            <person name="Varani A.M."/>
        </authorList>
    </citation>
    <scope>NUCLEOTIDE SEQUENCE [LARGE SCALE GENOMIC DNA]</scope>
    <source>
        <strain evidence="13 14">FCAV SCS01</strain>
    </source>
</reference>
<dbReference type="Proteomes" id="UP000248926">
    <property type="component" value="Unassembled WGS sequence"/>
</dbReference>
<proteinExistence type="inferred from homology"/>
<feature type="chain" id="PRO_5016389461" description="Fimbrial protein" evidence="10">
    <location>
        <begin position="26"/>
        <end position="910"/>
    </location>
</feature>
<evidence type="ECO:0000256" key="9">
    <source>
        <dbReference type="RuleBase" id="RU003884"/>
    </source>
</evidence>
<dbReference type="InterPro" id="IPR018030">
    <property type="entry name" value="Fimbrial_membr_usher_CS"/>
</dbReference>
<keyword evidence="14" id="KW-1185">Reference proteome</keyword>
<dbReference type="Gene3D" id="3.10.20.410">
    <property type="match status" value="1"/>
</dbReference>
<dbReference type="Gene3D" id="2.60.40.2070">
    <property type="match status" value="1"/>
</dbReference>
<evidence type="ECO:0000256" key="7">
    <source>
        <dbReference type="ARBA" id="ARBA00023136"/>
    </source>
</evidence>
<keyword evidence="3 9" id="KW-0813">Transport</keyword>
<evidence type="ECO:0008006" key="15">
    <source>
        <dbReference type="Google" id="ProtNLM"/>
    </source>
</evidence>
<keyword evidence="8 9" id="KW-0998">Cell outer membrane</keyword>
<evidence type="ECO:0000313" key="13">
    <source>
        <dbReference type="EMBL" id="RAO78288.1"/>
    </source>
</evidence>
<evidence type="ECO:0000256" key="6">
    <source>
        <dbReference type="ARBA" id="ARBA00022729"/>
    </source>
</evidence>
<dbReference type="InterPro" id="IPR025949">
    <property type="entry name" value="PapC-like_C"/>
</dbReference>
<dbReference type="InterPro" id="IPR000015">
    <property type="entry name" value="Fimb_usher"/>
</dbReference>
<keyword evidence="6 10" id="KW-0732">Signal</keyword>
<dbReference type="InterPro" id="IPR042186">
    <property type="entry name" value="FimD_plug_dom"/>
</dbReference>
<comment type="subcellular location">
    <subcellularLocation>
        <location evidence="1 9">Cell outer membrane</location>
        <topology evidence="1 9">Multi-pass membrane protein</topology>
    </subcellularLocation>
</comment>
<evidence type="ECO:0000259" key="12">
    <source>
        <dbReference type="Pfam" id="PF13954"/>
    </source>
</evidence>